<feature type="domain" description="Glycosyltransferase 2-like" evidence="1">
    <location>
        <begin position="10"/>
        <end position="173"/>
    </location>
</feature>
<dbReference type="EMBL" id="SRSC01000002">
    <property type="protein sequence ID" value="TGU72362.1"/>
    <property type="molecule type" value="Genomic_DNA"/>
</dbReference>
<proteinExistence type="predicted"/>
<dbReference type="InterPro" id="IPR029044">
    <property type="entry name" value="Nucleotide-diphossugar_trans"/>
</dbReference>
<keyword evidence="3" id="KW-1185">Reference proteome</keyword>
<dbReference type="Pfam" id="PF00535">
    <property type="entry name" value="Glycos_transf_2"/>
    <property type="match status" value="1"/>
</dbReference>
<sequence>MTAALTKTRIVVPCYNEAKRLKPEAFIVALEDDPDLSFLFVNDGSTDATFEVLRALQSEAPARIAVMDLERNCGKAEAVRLGMLDAAHGAYDLVGYWDADLATPLSAIGDLCSVFENKDVDAVFGSRVRLLGRNIRRRPARHYLGRVFATCASLLLRLHIYDTQCGAKLFRNSSALRAVLSVPFKVRWIFDVELLARFPLVMEAPDNMGAERWVKYPLREWVDVKGSKVTVSDYFKASLEFGILLLYLRSPAGKTYRRYLQEAQTEPLPSRT</sequence>
<dbReference type="InterPro" id="IPR001173">
    <property type="entry name" value="Glyco_trans_2-like"/>
</dbReference>
<dbReference type="RefSeq" id="WP_135869844.1">
    <property type="nucleotide sequence ID" value="NZ_SRSC01000002.1"/>
</dbReference>
<dbReference type="Gene3D" id="3.90.550.10">
    <property type="entry name" value="Spore Coat Polysaccharide Biosynthesis Protein SpsA, Chain A"/>
    <property type="match status" value="1"/>
</dbReference>
<protein>
    <submittedName>
        <fullName evidence="2">Glycosyltransferase</fullName>
    </submittedName>
</protein>
<accession>A0A4V3NZN3</accession>
<dbReference type="SUPFAM" id="SSF53448">
    <property type="entry name" value="Nucleotide-diphospho-sugar transferases"/>
    <property type="match status" value="1"/>
</dbReference>
<dbReference type="PANTHER" id="PTHR10859">
    <property type="entry name" value="GLYCOSYL TRANSFERASE"/>
    <property type="match status" value="1"/>
</dbReference>
<evidence type="ECO:0000313" key="2">
    <source>
        <dbReference type="EMBL" id="TGU72362.1"/>
    </source>
</evidence>
<dbReference type="AlphaFoldDB" id="A0A4V3NZN3"/>
<dbReference type="GO" id="GO:0006487">
    <property type="term" value="P:protein N-linked glycosylation"/>
    <property type="evidence" value="ECO:0007669"/>
    <property type="project" value="TreeGrafter"/>
</dbReference>
<dbReference type="Proteomes" id="UP000306416">
    <property type="component" value="Unassembled WGS sequence"/>
</dbReference>
<comment type="caution">
    <text evidence="2">The sequence shown here is derived from an EMBL/GenBank/DDBJ whole genome shotgun (WGS) entry which is preliminary data.</text>
</comment>
<gene>
    <name evidence="2" type="ORF">E4633_08605</name>
</gene>
<reference evidence="2 3" key="1">
    <citation type="submission" date="2019-04" db="EMBL/GenBank/DDBJ databases">
        <title>Geobacter oryzae sp. nov., ferric-reducing bacteria isolated from paddy soil.</title>
        <authorList>
            <person name="Xu Z."/>
            <person name="Masuda Y."/>
            <person name="Itoh H."/>
            <person name="Senoo K."/>
        </authorList>
    </citation>
    <scope>NUCLEOTIDE SEQUENCE [LARGE SCALE GENOMIC DNA]</scope>
    <source>
        <strain evidence="2 3">Red111</strain>
    </source>
</reference>
<evidence type="ECO:0000259" key="1">
    <source>
        <dbReference type="Pfam" id="PF00535"/>
    </source>
</evidence>
<organism evidence="2 3">
    <name type="scientific">Geomonas terrae</name>
    <dbReference type="NCBI Taxonomy" id="2562681"/>
    <lineage>
        <taxon>Bacteria</taxon>
        <taxon>Pseudomonadati</taxon>
        <taxon>Thermodesulfobacteriota</taxon>
        <taxon>Desulfuromonadia</taxon>
        <taxon>Geobacterales</taxon>
        <taxon>Geobacteraceae</taxon>
        <taxon>Geomonas</taxon>
    </lineage>
</organism>
<dbReference type="GO" id="GO:0016740">
    <property type="term" value="F:transferase activity"/>
    <property type="evidence" value="ECO:0007669"/>
    <property type="project" value="UniProtKB-KW"/>
</dbReference>
<evidence type="ECO:0000313" key="3">
    <source>
        <dbReference type="Proteomes" id="UP000306416"/>
    </source>
</evidence>
<dbReference type="PANTHER" id="PTHR10859:SF91">
    <property type="entry name" value="DOLICHYL-PHOSPHATE BETA-GLUCOSYLTRANSFERASE"/>
    <property type="match status" value="1"/>
</dbReference>
<name>A0A4V3NZN3_9BACT</name>
<keyword evidence="2" id="KW-0808">Transferase</keyword>